<dbReference type="Proteomes" id="UP000078348">
    <property type="component" value="Unassembled WGS sequence"/>
</dbReference>
<dbReference type="GO" id="GO:0005737">
    <property type="term" value="C:cytoplasm"/>
    <property type="evidence" value="ECO:0007669"/>
    <property type="project" value="TreeGrafter"/>
</dbReference>
<evidence type="ECO:0000313" key="3">
    <source>
        <dbReference type="EMBL" id="OAO18190.1"/>
    </source>
</evidence>
<proteinExistence type="inferred from homology"/>
<dbReference type="SUPFAM" id="SSF52833">
    <property type="entry name" value="Thioredoxin-like"/>
    <property type="match status" value="1"/>
</dbReference>
<feature type="domain" description="Phosducin" evidence="2">
    <location>
        <begin position="73"/>
        <end position="212"/>
    </location>
</feature>
<comment type="similarity">
    <text evidence="1">Belongs to the phosducin family.</text>
</comment>
<dbReference type="Pfam" id="PF02114">
    <property type="entry name" value="Phosducin"/>
    <property type="match status" value="1"/>
</dbReference>
<keyword evidence="4" id="KW-1185">Reference proteome</keyword>
<sequence>MSFFGGSTTYHKDPNETTEWEDILAERGIVPRKKDVEKALDEVLEERKEKVNPYEGRDLDELEDDLDEELMSDDDLAALNEYRQKRMAELQKAAVKNRFGYLITITRSEFVRQVTEASQDYPVVVFLYKDEIEDCRILKEILDKVSARQPMVKFVQMISTDCIKDYPDKNLPALFVYNKGSIVKQITTLRELGGRKVSVDIVEWVLQECGVVETDLEEDPRKTIRTNVLRL</sequence>
<dbReference type="STRING" id="478820.A0A196SM95"/>
<dbReference type="GO" id="GO:0006457">
    <property type="term" value="P:protein folding"/>
    <property type="evidence" value="ECO:0007669"/>
    <property type="project" value="TreeGrafter"/>
</dbReference>
<dbReference type="PANTHER" id="PTHR45809:SF3">
    <property type="entry name" value="VIRAL IAP-ASSOCIATED FACTOR HOMOLOG"/>
    <property type="match status" value="1"/>
</dbReference>
<dbReference type="InterPro" id="IPR051498">
    <property type="entry name" value="Phosducin-like_chap/apop_reg"/>
</dbReference>
<dbReference type="PANTHER" id="PTHR45809">
    <property type="entry name" value="VIRAL IAP-ASSOCIATED FACTOR HOMOLOG"/>
    <property type="match status" value="1"/>
</dbReference>
<dbReference type="InterPro" id="IPR036249">
    <property type="entry name" value="Thioredoxin-like_sf"/>
</dbReference>
<gene>
    <name evidence="3" type="ORF">AV274_0084</name>
</gene>
<organism evidence="3 4">
    <name type="scientific">Blastocystis sp. subtype 1 (strain ATCC 50177 / NandII)</name>
    <dbReference type="NCBI Taxonomy" id="478820"/>
    <lineage>
        <taxon>Eukaryota</taxon>
        <taxon>Sar</taxon>
        <taxon>Stramenopiles</taxon>
        <taxon>Bigyra</taxon>
        <taxon>Opalozoa</taxon>
        <taxon>Opalinata</taxon>
        <taxon>Blastocystidae</taxon>
        <taxon>Blastocystis</taxon>
    </lineage>
</organism>
<evidence type="ECO:0000313" key="4">
    <source>
        <dbReference type="Proteomes" id="UP000078348"/>
    </source>
</evidence>
<evidence type="ECO:0000259" key="2">
    <source>
        <dbReference type="Pfam" id="PF02114"/>
    </source>
</evidence>
<comment type="caution">
    <text evidence="3">The sequence shown here is derived from an EMBL/GenBank/DDBJ whole genome shotgun (WGS) entry which is preliminary data.</text>
</comment>
<dbReference type="AlphaFoldDB" id="A0A196SM95"/>
<evidence type="ECO:0000256" key="1">
    <source>
        <dbReference type="ARBA" id="ARBA00009686"/>
    </source>
</evidence>
<dbReference type="Gene3D" id="3.40.30.10">
    <property type="entry name" value="Glutaredoxin"/>
    <property type="match status" value="1"/>
</dbReference>
<protein>
    <submittedName>
        <fullName evidence="3">Phosducin-like protein 3</fullName>
    </submittedName>
</protein>
<reference evidence="3 4" key="1">
    <citation type="submission" date="2016-05" db="EMBL/GenBank/DDBJ databases">
        <title>Nuclear genome of Blastocystis sp. subtype 1 NandII.</title>
        <authorList>
            <person name="Gentekaki E."/>
            <person name="Curtis B."/>
            <person name="Stairs C."/>
            <person name="Eme L."/>
            <person name="Herman E."/>
            <person name="Klimes V."/>
            <person name="Arias M.C."/>
            <person name="Elias M."/>
            <person name="Hilliou F."/>
            <person name="Klute M."/>
            <person name="Malik S.-B."/>
            <person name="Pightling A."/>
            <person name="Rachubinski R."/>
            <person name="Salas D."/>
            <person name="Schlacht A."/>
            <person name="Suga H."/>
            <person name="Archibald J."/>
            <person name="Ball S.G."/>
            <person name="Clark G."/>
            <person name="Dacks J."/>
            <person name="Van Der Giezen M."/>
            <person name="Tsaousis A."/>
            <person name="Roger A."/>
        </authorList>
    </citation>
    <scope>NUCLEOTIDE SEQUENCE [LARGE SCALE GENOMIC DNA]</scope>
    <source>
        <strain evidence="4">ATCC 50177 / NandII</strain>
    </source>
</reference>
<dbReference type="EMBL" id="LXWW01000003">
    <property type="protein sequence ID" value="OAO18190.1"/>
    <property type="molecule type" value="Genomic_DNA"/>
</dbReference>
<name>A0A196SM95_BLAHN</name>
<accession>A0A196SM95</accession>
<dbReference type="InterPro" id="IPR024253">
    <property type="entry name" value="Phosducin_thioredoxin-like_dom"/>
</dbReference>
<dbReference type="OrthoDB" id="191785at2759"/>